<keyword evidence="3" id="KW-1185">Reference proteome</keyword>
<dbReference type="OrthoDB" id="2967651at2"/>
<organism evidence="2 3">
    <name type="scientific">Neobacillus cucumis</name>
    <dbReference type="NCBI Taxonomy" id="1740721"/>
    <lineage>
        <taxon>Bacteria</taxon>
        <taxon>Bacillati</taxon>
        <taxon>Bacillota</taxon>
        <taxon>Bacilli</taxon>
        <taxon>Bacillales</taxon>
        <taxon>Bacillaceae</taxon>
        <taxon>Neobacillus</taxon>
    </lineage>
</organism>
<feature type="domain" description="Rhodanese" evidence="1">
    <location>
        <begin position="34"/>
        <end position="80"/>
    </location>
</feature>
<dbReference type="EMBL" id="PGVE01000042">
    <property type="protein sequence ID" value="PLS04746.1"/>
    <property type="molecule type" value="Genomic_DNA"/>
</dbReference>
<dbReference type="SUPFAM" id="SSF52821">
    <property type="entry name" value="Rhodanese/Cell cycle control phosphatase"/>
    <property type="match status" value="1"/>
</dbReference>
<accession>A0A2N5HGV1</accession>
<gene>
    <name evidence="2" type="ORF">CVD27_10835</name>
</gene>
<evidence type="ECO:0000313" key="3">
    <source>
        <dbReference type="Proteomes" id="UP000234950"/>
    </source>
</evidence>
<name>A0A2N5HGV1_9BACI</name>
<sequence length="126" mass="14619">MKFLILITIIVSIILYKRYFPVLGVHFIKLKDLEVDKIIIIDIRDYNESYKDPIKGSINIPISYLNRNIKEIPDGDLYIVASSSLEKNVGIRFFRQKGFRVVGYFISDNSKISLKENSLKIKNNCC</sequence>
<dbReference type="InterPro" id="IPR001763">
    <property type="entry name" value="Rhodanese-like_dom"/>
</dbReference>
<evidence type="ECO:0000313" key="2">
    <source>
        <dbReference type="EMBL" id="PLS04746.1"/>
    </source>
</evidence>
<comment type="caution">
    <text evidence="2">The sequence shown here is derived from an EMBL/GenBank/DDBJ whole genome shotgun (WGS) entry which is preliminary data.</text>
</comment>
<dbReference type="Gene3D" id="3.40.250.10">
    <property type="entry name" value="Rhodanese-like domain"/>
    <property type="match status" value="1"/>
</dbReference>
<dbReference type="AlphaFoldDB" id="A0A2N5HGV1"/>
<protein>
    <recommendedName>
        <fullName evidence="1">Rhodanese domain-containing protein</fullName>
    </recommendedName>
</protein>
<proteinExistence type="predicted"/>
<dbReference type="InterPro" id="IPR036873">
    <property type="entry name" value="Rhodanese-like_dom_sf"/>
</dbReference>
<dbReference type="Proteomes" id="UP000234950">
    <property type="component" value="Unassembled WGS sequence"/>
</dbReference>
<evidence type="ECO:0000259" key="1">
    <source>
        <dbReference type="PROSITE" id="PS50206"/>
    </source>
</evidence>
<dbReference type="PROSITE" id="PS50206">
    <property type="entry name" value="RHODANESE_3"/>
    <property type="match status" value="1"/>
</dbReference>
<dbReference type="RefSeq" id="WP_101647926.1">
    <property type="nucleotide sequence ID" value="NZ_PGVE01000042.1"/>
</dbReference>
<reference evidence="2 3" key="1">
    <citation type="submission" date="2017-11" db="EMBL/GenBank/DDBJ databases">
        <title>Comparitive Functional Genomics of Dry Heat Resistant strains isolated from the Viking Spacecraft.</title>
        <authorList>
            <person name="Seuylemezian A."/>
            <person name="Cooper K."/>
            <person name="Vaishampayan P."/>
        </authorList>
    </citation>
    <scope>NUCLEOTIDE SEQUENCE [LARGE SCALE GENOMIC DNA]</scope>
    <source>
        <strain evidence="2 3">V32-6</strain>
    </source>
</reference>